<organism evidence="3 4">
    <name type="scientific">Roseateles toxinivorans</name>
    <dbReference type="NCBI Taxonomy" id="270368"/>
    <lineage>
        <taxon>Bacteria</taxon>
        <taxon>Pseudomonadati</taxon>
        <taxon>Pseudomonadota</taxon>
        <taxon>Betaproteobacteria</taxon>
        <taxon>Burkholderiales</taxon>
        <taxon>Sphaerotilaceae</taxon>
        <taxon>Roseateles</taxon>
    </lineage>
</organism>
<keyword evidence="1" id="KW-1133">Transmembrane helix</keyword>
<gene>
    <name evidence="3" type="ORF">DES47_10788</name>
</gene>
<reference evidence="3 4" key="1">
    <citation type="submission" date="2019-03" db="EMBL/GenBank/DDBJ databases">
        <title>Genomic Encyclopedia of Type Strains, Phase IV (KMG-IV): sequencing the most valuable type-strain genomes for metagenomic binning, comparative biology and taxonomic classification.</title>
        <authorList>
            <person name="Goeker M."/>
        </authorList>
    </citation>
    <scope>NUCLEOTIDE SEQUENCE [LARGE SCALE GENOMIC DNA]</scope>
    <source>
        <strain evidence="3 4">DSM 16998</strain>
    </source>
</reference>
<keyword evidence="1" id="KW-0812">Transmembrane</keyword>
<feature type="transmembrane region" description="Helical" evidence="1">
    <location>
        <begin position="440"/>
        <end position="460"/>
    </location>
</feature>
<sequence>MLTQIAAFEARYQLRSPLFAVAFLLFFLLTFGAVTIEDIQIGAKGNVNVNAPYAILQTVGVMNFLAIFIVTAFVANVVIRDDETGFAPILRATQIGKFDYLVGRFIGAFAVAFLVTCAVPLAMIIGSWMPWLDAEKVGPMVLYHYAWALLVFGLPTLLVMSAGFFALATATRSMMWTYVGVVAFVVLFALSRGLLNEPRLDTLSAMADPFGVGALTRITKYWTAADRNTLLPALAGVLLWNRLLWLAIGAALFALAYGLFRFEVKGSKAESAKPKKKPAADPAPALKPLADATASGHARWLQFMALTRFDMAFVFRSPAFFVLLALGIFNAVAGLSLTGETRGVHYLPVTRAVVEALLGSFNIIPTIIAVYYAGELVWRDRERRIHEIVDATAAPSWAFLVPKVLAITLVLLATLLVGTLTGVLFQLFHGYTHIEPQAYLLWFLLPSLITAFLLGVLAVFAQALVPHKFVGWALMLVYSVIGTSLAAMGFEHKLYNYAETAAVPLSDMNGMGHFWIGRAWHQGYWLAFAAMLLVLTHLMWRRGAATELRPRLARLPARLKGVPGALLGLSTLAWIGSGVWIYYNTNILNRYVTQPDREQWQADAEKALLAYEDLPQPTITHVTLKVDLFPKQIRAVAEGSYLLENRSGKPLDAVHVRLDPDLKQQLLQLEGATLQKEYKTFGYRIYALAKPMQAGEQRRLAFKTELAEPGFVNGQPLTQIVANGTFLNNFALTPVLGVNRQIFLQDRSKRRKHGLPAELRVARLEDEAANTHHYLRHDSDWVTADITLSTDADQTPLAPGYTVSDTIANGRRTLVTKTEAPIHNFFSLQSARYEILKEPWTAKDGKPVELSVYFHPAHAGNAPRMLAAMKTSLDLFNQSFSPYQFRQARILEFPAYERFAQAFANTVPYSEAIGFIQDFDESKSDENIDLVTYVTAHEIGHQWWAHQVVGADKQGMTLLSESFAQYSALLVMEKLYGRDQLRKFLKLELDRYLRLRSAETVEELPLARVENQGYVHYRKGALTMYWLKEVIGEAAVNRALQKLLVQYAFKSAPYPASTDFLRILRTEAGPQHEQLITDLFEKITLYDLKATDAKAKKRADGKYEVSFSVEAKKLYADGKGKETEAPLAEGFEIGVFTAEPGRPGFGKASVLMLERRALKSGKQQFTLVLDQEPKWVGVDPYNMRIDRNSDDNLSKVEMN</sequence>
<dbReference type="InterPro" id="IPR014782">
    <property type="entry name" value="Peptidase_M1_dom"/>
</dbReference>
<dbReference type="InterPro" id="IPR018247">
    <property type="entry name" value="EF_Hand_1_Ca_BS"/>
</dbReference>
<feature type="domain" description="Peptidase M1 membrane alanine aminopeptidase" evidence="2">
    <location>
        <begin position="869"/>
        <end position="1068"/>
    </location>
</feature>
<name>A0A4R6QI75_9BURK</name>
<keyword evidence="1" id="KW-0472">Membrane</keyword>
<dbReference type="PROSITE" id="PS00018">
    <property type="entry name" value="EF_HAND_1"/>
    <property type="match status" value="1"/>
</dbReference>
<feature type="transmembrane region" description="Helical" evidence="1">
    <location>
        <begin position="54"/>
        <end position="79"/>
    </location>
</feature>
<feature type="transmembrane region" description="Helical" evidence="1">
    <location>
        <begin position="100"/>
        <end position="125"/>
    </location>
</feature>
<evidence type="ECO:0000313" key="4">
    <source>
        <dbReference type="Proteomes" id="UP000295361"/>
    </source>
</evidence>
<dbReference type="SUPFAM" id="SSF55486">
    <property type="entry name" value="Metalloproteases ('zincins'), catalytic domain"/>
    <property type="match status" value="1"/>
</dbReference>
<feature type="transmembrane region" description="Helical" evidence="1">
    <location>
        <begin position="353"/>
        <end position="374"/>
    </location>
</feature>
<feature type="transmembrane region" description="Helical" evidence="1">
    <location>
        <begin position="145"/>
        <end position="168"/>
    </location>
</feature>
<dbReference type="RefSeq" id="WP_133702977.1">
    <property type="nucleotide sequence ID" value="NZ_SNXS01000007.1"/>
</dbReference>
<keyword evidence="4" id="KW-1185">Reference proteome</keyword>
<feature type="transmembrane region" description="Helical" evidence="1">
    <location>
        <begin position="469"/>
        <end position="490"/>
    </location>
</feature>
<feature type="transmembrane region" description="Helical" evidence="1">
    <location>
        <begin position="243"/>
        <end position="260"/>
    </location>
</feature>
<dbReference type="GO" id="GO:0008270">
    <property type="term" value="F:zinc ion binding"/>
    <property type="evidence" value="ECO:0007669"/>
    <property type="project" value="InterPro"/>
</dbReference>
<evidence type="ECO:0000259" key="2">
    <source>
        <dbReference type="Pfam" id="PF01433"/>
    </source>
</evidence>
<dbReference type="Proteomes" id="UP000295361">
    <property type="component" value="Unassembled WGS sequence"/>
</dbReference>
<dbReference type="GO" id="GO:0008237">
    <property type="term" value="F:metallopeptidase activity"/>
    <property type="evidence" value="ECO:0007669"/>
    <property type="project" value="InterPro"/>
</dbReference>
<dbReference type="AlphaFoldDB" id="A0A4R6QI75"/>
<evidence type="ECO:0000313" key="3">
    <source>
        <dbReference type="EMBL" id="TDP62510.1"/>
    </source>
</evidence>
<feature type="transmembrane region" description="Helical" evidence="1">
    <location>
        <begin position="175"/>
        <end position="195"/>
    </location>
</feature>
<dbReference type="Gene3D" id="1.10.390.10">
    <property type="entry name" value="Neutral Protease Domain 2"/>
    <property type="match status" value="1"/>
</dbReference>
<feature type="transmembrane region" description="Helical" evidence="1">
    <location>
        <begin position="12"/>
        <end position="34"/>
    </location>
</feature>
<proteinExistence type="predicted"/>
<accession>A0A4R6QI75</accession>
<feature type="transmembrane region" description="Helical" evidence="1">
    <location>
        <begin position="523"/>
        <end position="540"/>
    </location>
</feature>
<protein>
    <submittedName>
        <fullName evidence="3">Peptidase M1-like protein</fullName>
    </submittedName>
</protein>
<comment type="caution">
    <text evidence="3">The sequence shown here is derived from an EMBL/GenBank/DDBJ whole genome shotgun (WGS) entry which is preliminary data.</text>
</comment>
<dbReference type="Pfam" id="PF01433">
    <property type="entry name" value="Peptidase_M1"/>
    <property type="match status" value="1"/>
</dbReference>
<dbReference type="EMBL" id="SNXS01000007">
    <property type="protein sequence ID" value="TDP62510.1"/>
    <property type="molecule type" value="Genomic_DNA"/>
</dbReference>
<dbReference type="InterPro" id="IPR027268">
    <property type="entry name" value="Peptidase_M4/M1_CTD_sf"/>
</dbReference>
<feature type="transmembrane region" description="Helical" evidence="1">
    <location>
        <begin position="404"/>
        <end position="428"/>
    </location>
</feature>
<feature type="transmembrane region" description="Helical" evidence="1">
    <location>
        <begin position="313"/>
        <end position="333"/>
    </location>
</feature>
<evidence type="ECO:0000256" key="1">
    <source>
        <dbReference type="SAM" id="Phobius"/>
    </source>
</evidence>
<feature type="transmembrane region" description="Helical" evidence="1">
    <location>
        <begin position="561"/>
        <end position="583"/>
    </location>
</feature>
<dbReference type="InParanoid" id="A0A4R6QI75"/>
<dbReference type="OrthoDB" id="100605at2"/>